<keyword evidence="6 8" id="KW-0408">Iron</keyword>
<keyword evidence="3 8" id="KW-0349">Heme</keyword>
<dbReference type="GO" id="GO:0020037">
    <property type="term" value="F:heme binding"/>
    <property type="evidence" value="ECO:0007669"/>
    <property type="project" value="InterPro"/>
</dbReference>
<keyword evidence="5 9" id="KW-0560">Oxidoreductase</keyword>
<dbReference type="SUPFAM" id="SSF48264">
    <property type="entry name" value="Cytochrome P450"/>
    <property type="match status" value="1"/>
</dbReference>
<dbReference type="PANTHER" id="PTHR24292">
    <property type="entry name" value="CYTOCHROME P450"/>
    <property type="match status" value="1"/>
</dbReference>
<dbReference type="PROSITE" id="PS00086">
    <property type="entry name" value="CYTOCHROME_P450"/>
    <property type="match status" value="1"/>
</dbReference>
<dbReference type="PANTHER" id="PTHR24292:SF102">
    <property type="entry name" value="CYTOCHROME P450 FAMILY-RELATED"/>
    <property type="match status" value="1"/>
</dbReference>
<reference evidence="11" key="1">
    <citation type="submission" date="2010-08" db="EMBL/GenBank/DDBJ databases">
        <authorList>
            <consortium name="Caenorhabditis japonica Sequencing Consortium"/>
            <person name="Wilson R.K."/>
        </authorList>
    </citation>
    <scope>NUCLEOTIDE SEQUENCE [LARGE SCALE GENOMIC DNA]</scope>
    <source>
        <strain evidence="11">DF5081</strain>
    </source>
</reference>
<evidence type="ECO:0000313" key="11">
    <source>
        <dbReference type="Proteomes" id="UP000005237"/>
    </source>
</evidence>
<keyword evidence="4 8" id="KW-0479">Metal-binding</keyword>
<protein>
    <recommendedName>
        <fullName evidence="12">Cytochrome P450</fullName>
    </recommendedName>
</protein>
<dbReference type="Gene3D" id="1.10.630.10">
    <property type="entry name" value="Cytochrome P450"/>
    <property type="match status" value="1"/>
</dbReference>
<sequence>MSVLILAIPALLIGCLSYYLSIWTYWRRRGIPGPLGYPIFGSFFKMLDGNSPPYLQIQKWTEKYGSVYGYTEGTLKTLIISDPDMVHEVFVKQYDNFYGRKLNPIQGDPDKEKRTNLFAAQGFRWKRLRAISSPTFSNNSLRKLRATVEGCSLELLKHIEEQTPGGEQIDMLSFYQEFTMDVIGRIAMGQTETLMFKNPLLKNVKAIFGNESSRDKHLFLIGGISPTFAQYFRYFILKYPIFGASNFIQITNAMRSAVQNRVDQRANDAKLGIEPGEPQDFIDLFLDAKADDDVEHFGEGNEDYTKSSLNTNRQLTTEEIVGQISIFLIAGFDTTALSLSYTTFLLATHPEEMRKVQEEIDGECTDPSISFDQISRMKYLDCVIKETLRLYPLGTLANSRKCMRSTSLGGLDMRNISIWGEDAKEFRPERWLESPDDNIIHKGGYIPFGMGPRQCIGMRLAYMEEKLLLSHLLRNYDFVPGPKTQIPLKLVGRATTQPETVWMHLRRRY</sequence>
<evidence type="ECO:0000256" key="5">
    <source>
        <dbReference type="ARBA" id="ARBA00023002"/>
    </source>
</evidence>
<dbReference type="FunFam" id="1.10.630.10:FF:000182">
    <property type="entry name" value="Cytochrome P450 3A4"/>
    <property type="match status" value="1"/>
</dbReference>
<evidence type="ECO:0000256" key="8">
    <source>
        <dbReference type="PIRSR" id="PIRSR602401-1"/>
    </source>
</evidence>
<accession>A0A8R1E0Y1</accession>
<dbReference type="Pfam" id="PF00067">
    <property type="entry name" value="p450"/>
    <property type="match status" value="1"/>
</dbReference>
<dbReference type="EnsemblMetazoa" id="CJA18444.1">
    <property type="protein sequence ID" value="CJA18444.1"/>
    <property type="gene ID" value="WBGene00137648"/>
</dbReference>
<evidence type="ECO:0000256" key="2">
    <source>
        <dbReference type="ARBA" id="ARBA00010617"/>
    </source>
</evidence>
<dbReference type="GO" id="GO:0004497">
    <property type="term" value="F:monooxygenase activity"/>
    <property type="evidence" value="ECO:0007669"/>
    <property type="project" value="UniProtKB-KW"/>
</dbReference>
<proteinExistence type="inferred from homology"/>
<keyword evidence="7 9" id="KW-0503">Monooxygenase</keyword>
<comment type="similarity">
    <text evidence="2 9">Belongs to the cytochrome P450 family.</text>
</comment>
<dbReference type="InterPro" id="IPR017972">
    <property type="entry name" value="Cyt_P450_CS"/>
</dbReference>
<dbReference type="CDD" id="cd11055">
    <property type="entry name" value="CYP3A-like"/>
    <property type="match status" value="1"/>
</dbReference>
<evidence type="ECO:0000313" key="10">
    <source>
        <dbReference type="EnsemblMetazoa" id="CJA18444.1"/>
    </source>
</evidence>
<evidence type="ECO:0000256" key="9">
    <source>
        <dbReference type="RuleBase" id="RU000461"/>
    </source>
</evidence>
<dbReference type="AlphaFoldDB" id="A0A8R1E0Y1"/>
<keyword evidence="11" id="KW-1185">Reference proteome</keyword>
<organism evidence="10 11">
    <name type="scientific">Caenorhabditis japonica</name>
    <dbReference type="NCBI Taxonomy" id="281687"/>
    <lineage>
        <taxon>Eukaryota</taxon>
        <taxon>Metazoa</taxon>
        <taxon>Ecdysozoa</taxon>
        <taxon>Nematoda</taxon>
        <taxon>Chromadorea</taxon>
        <taxon>Rhabditida</taxon>
        <taxon>Rhabditina</taxon>
        <taxon>Rhabditomorpha</taxon>
        <taxon>Rhabditoidea</taxon>
        <taxon>Rhabditidae</taxon>
        <taxon>Peloderinae</taxon>
        <taxon>Caenorhabditis</taxon>
    </lineage>
</organism>
<dbReference type="GO" id="GO:0005506">
    <property type="term" value="F:iron ion binding"/>
    <property type="evidence" value="ECO:0007669"/>
    <property type="project" value="InterPro"/>
</dbReference>
<dbReference type="PRINTS" id="PR00385">
    <property type="entry name" value="P450"/>
</dbReference>
<dbReference type="InterPro" id="IPR002401">
    <property type="entry name" value="Cyt_P450_E_grp-I"/>
</dbReference>
<comment type="cofactor">
    <cofactor evidence="1 8">
        <name>heme</name>
        <dbReference type="ChEBI" id="CHEBI:30413"/>
    </cofactor>
</comment>
<evidence type="ECO:0000256" key="1">
    <source>
        <dbReference type="ARBA" id="ARBA00001971"/>
    </source>
</evidence>
<evidence type="ECO:0000256" key="3">
    <source>
        <dbReference type="ARBA" id="ARBA00022617"/>
    </source>
</evidence>
<dbReference type="InterPro" id="IPR036396">
    <property type="entry name" value="Cyt_P450_sf"/>
</dbReference>
<evidence type="ECO:0008006" key="12">
    <source>
        <dbReference type="Google" id="ProtNLM"/>
    </source>
</evidence>
<evidence type="ECO:0000256" key="6">
    <source>
        <dbReference type="ARBA" id="ARBA00023004"/>
    </source>
</evidence>
<dbReference type="InterPro" id="IPR001128">
    <property type="entry name" value="Cyt_P450"/>
</dbReference>
<reference evidence="10" key="2">
    <citation type="submission" date="2022-06" db="UniProtKB">
        <authorList>
            <consortium name="EnsemblMetazoa"/>
        </authorList>
    </citation>
    <scope>IDENTIFICATION</scope>
    <source>
        <strain evidence="10">DF5081</strain>
    </source>
</reference>
<dbReference type="GO" id="GO:0016705">
    <property type="term" value="F:oxidoreductase activity, acting on paired donors, with incorporation or reduction of molecular oxygen"/>
    <property type="evidence" value="ECO:0007669"/>
    <property type="project" value="InterPro"/>
</dbReference>
<evidence type="ECO:0000256" key="7">
    <source>
        <dbReference type="ARBA" id="ARBA00023033"/>
    </source>
</evidence>
<evidence type="ECO:0000256" key="4">
    <source>
        <dbReference type="ARBA" id="ARBA00022723"/>
    </source>
</evidence>
<dbReference type="InterPro" id="IPR050476">
    <property type="entry name" value="Insect_CytP450_Detox"/>
</dbReference>
<dbReference type="PRINTS" id="PR00463">
    <property type="entry name" value="EP450I"/>
</dbReference>
<name>A0A8R1E0Y1_CAEJA</name>
<feature type="binding site" description="axial binding residue" evidence="8">
    <location>
        <position position="455"/>
    </location>
    <ligand>
        <name>heme</name>
        <dbReference type="ChEBI" id="CHEBI:30413"/>
    </ligand>
    <ligandPart>
        <name>Fe</name>
        <dbReference type="ChEBI" id="CHEBI:18248"/>
    </ligandPart>
</feature>
<dbReference type="Proteomes" id="UP000005237">
    <property type="component" value="Unassembled WGS sequence"/>
</dbReference>